<evidence type="ECO:0000313" key="4">
    <source>
        <dbReference type="Proteomes" id="UP000290900"/>
    </source>
</evidence>
<dbReference type="GO" id="GO:0005743">
    <property type="term" value="C:mitochondrial inner membrane"/>
    <property type="evidence" value="ECO:0007669"/>
    <property type="project" value="TreeGrafter"/>
</dbReference>
<dbReference type="AlphaFoldDB" id="A0A448YH38"/>
<accession>A0A448YH38</accession>
<name>A0A448YH38_BRENA</name>
<feature type="domain" description="ABC1 atypical kinase-like" evidence="2">
    <location>
        <begin position="209"/>
        <end position="454"/>
    </location>
</feature>
<dbReference type="InterPro" id="IPR011009">
    <property type="entry name" value="Kinase-like_dom_sf"/>
</dbReference>
<dbReference type="CDD" id="cd13969">
    <property type="entry name" value="ADCK1-like"/>
    <property type="match status" value="1"/>
</dbReference>
<dbReference type="InterPro" id="IPR045307">
    <property type="entry name" value="ADCK1_dom"/>
</dbReference>
<dbReference type="InParanoid" id="A0A448YH38"/>
<dbReference type="GO" id="GO:0007005">
    <property type="term" value="P:mitochondrion organization"/>
    <property type="evidence" value="ECO:0007669"/>
    <property type="project" value="TreeGrafter"/>
</dbReference>
<protein>
    <submittedName>
        <fullName evidence="3">DEKNAAC100978</fullName>
    </submittedName>
</protein>
<sequence>MLVLPLRRALLPTLRPLNKALIATLPKSTRSSNLQTLNFYSNRSLLSHPSILPSSFFNKTFTIHKYYSTVSNIDRRASSKSESSKSSSKKSSTRSSKVLPITLLIVVSAIAISPRLRQSLVNAFDILDRVGVVVVATTRCFALYLRTLGRDYPTEEEYQNALSKTHKKAADITLNALRKNAGIYIKIGQHLGAMTYLLPFEWTNTMVPLQDECPESSFEDVKAMFEKDTGVKLTDYFSEFDENPIGTASLAQVHVARLKSNDALVAVKIEHPSLARFVPLDVWLTKTVFDLMYKVFPQYPLTWLGDELQSSIYVELDFRNEARNAVKTDEYFKPYHKLTALRIPKVYASRQRILIMEYVGGARLDNLDYLDEHSISRAEVSSCLAHIFNNMIFQSGFVHCDPHHGNLAIRALDVPKDGHNFEIVLYDHGLYRTIPLDMKIDYAKFWLAMLDKDPILMRKYGKRFAGIGDDQYPLLAAALTGRDLEHATSGNVETERTQEEVDNMRELLMGDSLIRDLMGLLAKVPRIVLLILKTNDLVRHLDESLQNPLGNERTFLIMATYCAKTARDDEREANIRDHGKWSIMWLIDEARSWVRYYNRSFQLKLYDWVFLLSRLEGRLS</sequence>
<dbReference type="InterPro" id="IPR004147">
    <property type="entry name" value="ABC1_dom"/>
</dbReference>
<dbReference type="PANTHER" id="PTHR43173:SF19">
    <property type="entry name" value="AARF DOMAIN-CONTAINING PROTEIN KINASE 1"/>
    <property type="match status" value="1"/>
</dbReference>
<evidence type="ECO:0000313" key="3">
    <source>
        <dbReference type="EMBL" id="VEU20219.1"/>
    </source>
</evidence>
<evidence type="ECO:0000256" key="1">
    <source>
        <dbReference type="ARBA" id="ARBA00009670"/>
    </source>
</evidence>
<dbReference type="PANTHER" id="PTHR43173">
    <property type="entry name" value="ABC1 FAMILY PROTEIN"/>
    <property type="match status" value="1"/>
</dbReference>
<dbReference type="FunCoup" id="A0A448YH38">
    <property type="interactions" value="477"/>
</dbReference>
<dbReference type="InterPro" id="IPR051130">
    <property type="entry name" value="Mito_struct-func_regulator"/>
</dbReference>
<dbReference type="OrthoDB" id="427480at2759"/>
<dbReference type="STRING" id="13370.A0A448YH38"/>
<organism evidence="3 4">
    <name type="scientific">Brettanomyces naardenensis</name>
    <name type="common">Yeast</name>
    <dbReference type="NCBI Taxonomy" id="13370"/>
    <lineage>
        <taxon>Eukaryota</taxon>
        <taxon>Fungi</taxon>
        <taxon>Dikarya</taxon>
        <taxon>Ascomycota</taxon>
        <taxon>Saccharomycotina</taxon>
        <taxon>Pichiomycetes</taxon>
        <taxon>Pichiales</taxon>
        <taxon>Pichiaceae</taxon>
        <taxon>Brettanomyces</taxon>
    </lineage>
</organism>
<dbReference type="GO" id="GO:0055088">
    <property type="term" value="P:lipid homeostasis"/>
    <property type="evidence" value="ECO:0007669"/>
    <property type="project" value="TreeGrafter"/>
</dbReference>
<dbReference type="EMBL" id="CAACVR010000002">
    <property type="protein sequence ID" value="VEU20219.1"/>
    <property type="molecule type" value="Genomic_DNA"/>
</dbReference>
<gene>
    <name evidence="3" type="ORF">BRENAR_LOCUS954</name>
</gene>
<dbReference type="SUPFAM" id="SSF56112">
    <property type="entry name" value="Protein kinase-like (PK-like)"/>
    <property type="match status" value="1"/>
</dbReference>
<keyword evidence="4" id="KW-1185">Reference proteome</keyword>
<reference evidence="3 4" key="1">
    <citation type="submission" date="2018-12" db="EMBL/GenBank/DDBJ databases">
        <authorList>
            <person name="Tiukova I."/>
            <person name="Dainat J."/>
        </authorList>
    </citation>
    <scope>NUCLEOTIDE SEQUENCE [LARGE SCALE GENOMIC DNA]</scope>
</reference>
<comment type="similarity">
    <text evidence="1">Belongs to the protein kinase superfamily. ADCK protein kinase family.</text>
</comment>
<proteinExistence type="inferred from homology"/>
<dbReference type="Proteomes" id="UP000290900">
    <property type="component" value="Unassembled WGS sequence"/>
</dbReference>
<evidence type="ECO:0000259" key="2">
    <source>
        <dbReference type="Pfam" id="PF03109"/>
    </source>
</evidence>
<dbReference type="Pfam" id="PF03109">
    <property type="entry name" value="ABC1"/>
    <property type="match status" value="1"/>
</dbReference>